<name>A0A0F9IW72_9ZZZZ</name>
<gene>
    <name evidence="1" type="ORF">LCGC14_1829000</name>
</gene>
<proteinExistence type="predicted"/>
<feature type="non-terminal residue" evidence="1">
    <location>
        <position position="53"/>
    </location>
</feature>
<sequence length="53" mass="5566">MAGLNEQMASQIFPGTDIASYQSVMAGPLRGLLQMPLHVLESFLAASVGMAIT</sequence>
<protein>
    <submittedName>
        <fullName evidence="1">Uncharacterized protein</fullName>
    </submittedName>
</protein>
<dbReference type="AlphaFoldDB" id="A0A0F9IW72"/>
<comment type="caution">
    <text evidence="1">The sequence shown here is derived from an EMBL/GenBank/DDBJ whole genome shotgun (WGS) entry which is preliminary data.</text>
</comment>
<organism evidence="1">
    <name type="scientific">marine sediment metagenome</name>
    <dbReference type="NCBI Taxonomy" id="412755"/>
    <lineage>
        <taxon>unclassified sequences</taxon>
        <taxon>metagenomes</taxon>
        <taxon>ecological metagenomes</taxon>
    </lineage>
</organism>
<reference evidence="1" key="1">
    <citation type="journal article" date="2015" name="Nature">
        <title>Complex archaea that bridge the gap between prokaryotes and eukaryotes.</title>
        <authorList>
            <person name="Spang A."/>
            <person name="Saw J.H."/>
            <person name="Jorgensen S.L."/>
            <person name="Zaremba-Niedzwiedzka K."/>
            <person name="Martijn J."/>
            <person name="Lind A.E."/>
            <person name="van Eijk R."/>
            <person name="Schleper C."/>
            <person name="Guy L."/>
            <person name="Ettema T.J."/>
        </authorList>
    </citation>
    <scope>NUCLEOTIDE SEQUENCE</scope>
</reference>
<accession>A0A0F9IW72</accession>
<evidence type="ECO:0000313" key="1">
    <source>
        <dbReference type="EMBL" id="KKL97975.1"/>
    </source>
</evidence>
<dbReference type="EMBL" id="LAZR01018033">
    <property type="protein sequence ID" value="KKL97975.1"/>
    <property type="molecule type" value="Genomic_DNA"/>
</dbReference>